<dbReference type="PANTHER" id="PTHR22789">
    <property type="entry name" value="FUCULOSE PHOSPHATE ALDOLASE"/>
    <property type="match status" value="1"/>
</dbReference>
<dbReference type="SMART" id="SM01007">
    <property type="entry name" value="Aldolase_II"/>
    <property type="match status" value="1"/>
</dbReference>
<sequence length="215" mass="23616">MRQSIIDHCLKMNGSGLNHGTAGNISVRRDDHMLITPSATPYEDLTPQTIAAMPLERDYGSWDGPLKPSTEWRFHLDIMRARPDVNAIVHTHAPYCTTLALARKEIPAGHYMIAAFGGPTIRCSGYARYGTKELSEEAVKALEGRNGCLLANHGMIAVGPSLEKAMWLAVELEMLARLYWQALQIGGPVILSDEQIAETMAGFSSYGLQDKPAKH</sequence>
<feature type="domain" description="Class II aldolase/adducin N-terminal" evidence="3">
    <location>
        <begin position="3"/>
        <end position="180"/>
    </location>
</feature>
<dbReference type="Proteomes" id="UP000221168">
    <property type="component" value="Unassembled WGS sequence"/>
</dbReference>
<dbReference type="OrthoDB" id="5291399at2"/>
<dbReference type="GO" id="GO:0019323">
    <property type="term" value="P:pentose catabolic process"/>
    <property type="evidence" value="ECO:0007669"/>
    <property type="project" value="TreeGrafter"/>
</dbReference>
<accession>A0A2G1QUN8</accession>
<dbReference type="AlphaFoldDB" id="A0A2G1QUN8"/>
<keyword evidence="5" id="KW-1185">Reference proteome</keyword>
<evidence type="ECO:0000313" key="5">
    <source>
        <dbReference type="Proteomes" id="UP000221168"/>
    </source>
</evidence>
<organism evidence="4 5">
    <name type="scientific">Zhengella mangrovi</name>
    <dbReference type="NCBI Taxonomy" id="1982044"/>
    <lineage>
        <taxon>Bacteria</taxon>
        <taxon>Pseudomonadati</taxon>
        <taxon>Pseudomonadota</taxon>
        <taxon>Alphaproteobacteria</taxon>
        <taxon>Hyphomicrobiales</taxon>
        <taxon>Notoacmeibacteraceae</taxon>
        <taxon>Zhengella</taxon>
    </lineage>
</organism>
<protein>
    <submittedName>
        <fullName evidence="4">Class II aldolase</fullName>
    </submittedName>
</protein>
<dbReference type="GO" id="GO:0016832">
    <property type="term" value="F:aldehyde-lyase activity"/>
    <property type="evidence" value="ECO:0007669"/>
    <property type="project" value="TreeGrafter"/>
</dbReference>
<keyword evidence="2" id="KW-0456">Lyase</keyword>
<dbReference type="GO" id="GO:0005829">
    <property type="term" value="C:cytosol"/>
    <property type="evidence" value="ECO:0007669"/>
    <property type="project" value="TreeGrafter"/>
</dbReference>
<dbReference type="InterPro" id="IPR001303">
    <property type="entry name" value="Aldolase_II/adducin_N"/>
</dbReference>
<evidence type="ECO:0000256" key="2">
    <source>
        <dbReference type="ARBA" id="ARBA00023239"/>
    </source>
</evidence>
<dbReference type="GO" id="GO:0046872">
    <property type="term" value="F:metal ion binding"/>
    <property type="evidence" value="ECO:0007669"/>
    <property type="project" value="UniProtKB-KW"/>
</dbReference>
<reference evidence="4 5" key="1">
    <citation type="submission" date="2017-10" db="EMBL/GenBank/DDBJ databases">
        <title>Sedimentibacterium mangrovi gen. nov., sp. nov., a novel member of family Phyllobacteriacea isolated from mangrove sediment.</title>
        <authorList>
            <person name="Liao H."/>
            <person name="Tian Y."/>
        </authorList>
    </citation>
    <scope>NUCLEOTIDE SEQUENCE [LARGE SCALE GENOMIC DNA]</scope>
    <source>
        <strain evidence="4 5">X9-2-2</strain>
    </source>
</reference>
<gene>
    <name evidence="4" type="ORF">CSC94_02790</name>
</gene>
<keyword evidence="1" id="KW-0479">Metal-binding</keyword>
<dbReference type="EMBL" id="PDVP01000001">
    <property type="protein sequence ID" value="PHP69174.1"/>
    <property type="molecule type" value="Genomic_DNA"/>
</dbReference>
<dbReference type="Gene3D" id="3.40.225.10">
    <property type="entry name" value="Class II aldolase/adducin N-terminal domain"/>
    <property type="match status" value="1"/>
</dbReference>
<evidence type="ECO:0000256" key="1">
    <source>
        <dbReference type="ARBA" id="ARBA00022723"/>
    </source>
</evidence>
<dbReference type="Pfam" id="PF00596">
    <property type="entry name" value="Aldolase_II"/>
    <property type="match status" value="1"/>
</dbReference>
<proteinExistence type="predicted"/>
<dbReference type="InterPro" id="IPR050197">
    <property type="entry name" value="Aldolase_class_II_sugar_metab"/>
</dbReference>
<dbReference type="SUPFAM" id="SSF53639">
    <property type="entry name" value="AraD/HMP-PK domain-like"/>
    <property type="match status" value="1"/>
</dbReference>
<evidence type="ECO:0000313" key="4">
    <source>
        <dbReference type="EMBL" id="PHP69174.1"/>
    </source>
</evidence>
<dbReference type="PANTHER" id="PTHR22789:SF0">
    <property type="entry name" value="3-OXO-TETRONATE 4-PHOSPHATE DECARBOXYLASE-RELATED"/>
    <property type="match status" value="1"/>
</dbReference>
<name>A0A2G1QUN8_9HYPH</name>
<dbReference type="InterPro" id="IPR036409">
    <property type="entry name" value="Aldolase_II/adducin_N_sf"/>
</dbReference>
<evidence type="ECO:0000259" key="3">
    <source>
        <dbReference type="SMART" id="SM01007"/>
    </source>
</evidence>
<comment type="caution">
    <text evidence="4">The sequence shown here is derived from an EMBL/GenBank/DDBJ whole genome shotgun (WGS) entry which is preliminary data.</text>
</comment>